<protein>
    <recommendedName>
        <fullName evidence="19">G-protein coupled receptors family 3 profile domain-containing protein</fullName>
    </recommendedName>
</protein>
<dbReference type="GO" id="GO:0043005">
    <property type="term" value="C:neuron projection"/>
    <property type="evidence" value="ECO:0007669"/>
    <property type="project" value="UniProtKB-SubCell"/>
</dbReference>
<evidence type="ECO:0000313" key="21">
    <source>
        <dbReference type="Proteomes" id="UP001566132"/>
    </source>
</evidence>
<evidence type="ECO:0000256" key="5">
    <source>
        <dbReference type="ARBA" id="ARBA00022729"/>
    </source>
</evidence>
<evidence type="ECO:0000256" key="8">
    <source>
        <dbReference type="ARBA" id="ARBA00023040"/>
    </source>
</evidence>
<keyword evidence="17" id="KW-0175">Coiled coil</keyword>
<keyword evidence="3" id="KW-1003">Cell membrane</keyword>
<gene>
    <name evidence="20" type="ORF">ABEB36_008824</name>
</gene>
<evidence type="ECO:0000256" key="14">
    <source>
        <dbReference type="ARBA" id="ARBA00023257"/>
    </source>
</evidence>
<evidence type="ECO:0000256" key="17">
    <source>
        <dbReference type="SAM" id="Coils"/>
    </source>
</evidence>
<feature type="transmembrane region" description="Helical" evidence="18">
    <location>
        <begin position="330"/>
        <end position="351"/>
    </location>
</feature>
<dbReference type="Pfam" id="PF00003">
    <property type="entry name" value="7tm_3"/>
    <property type="match status" value="1"/>
</dbReference>
<reference evidence="20 21" key="1">
    <citation type="submission" date="2024-05" db="EMBL/GenBank/DDBJ databases">
        <title>Genetic variation in Jamaican populations of the coffee berry borer (Hypothenemus hampei).</title>
        <authorList>
            <person name="Errbii M."/>
            <person name="Myrie A."/>
        </authorList>
    </citation>
    <scope>NUCLEOTIDE SEQUENCE [LARGE SCALE GENOMIC DNA]</scope>
    <source>
        <strain evidence="20">JA-Hopewell-2020-01-JO</strain>
        <tissue evidence="20">Whole body</tissue>
    </source>
</reference>
<dbReference type="GO" id="GO:0004930">
    <property type="term" value="F:G protein-coupled receptor activity"/>
    <property type="evidence" value="ECO:0007669"/>
    <property type="project" value="UniProtKB-KW"/>
</dbReference>
<feature type="transmembrane region" description="Helical" evidence="18">
    <location>
        <begin position="169"/>
        <end position="189"/>
    </location>
</feature>
<dbReference type="PANTHER" id="PTHR32546:SF16">
    <property type="entry name" value="G-PROTEIN COUPLED RECEPTOR CG31760-RELATED"/>
    <property type="match status" value="1"/>
</dbReference>
<keyword evidence="5" id="KW-0732">Signal</keyword>
<evidence type="ECO:0000256" key="18">
    <source>
        <dbReference type="SAM" id="Phobius"/>
    </source>
</evidence>
<evidence type="ECO:0000256" key="12">
    <source>
        <dbReference type="ARBA" id="ARBA00023180"/>
    </source>
</evidence>
<dbReference type="PANTHER" id="PTHR32546">
    <property type="entry name" value="G-PROTEIN COUPLED RECEPTOR 158-RELATED"/>
    <property type="match status" value="1"/>
</dbReference>
<keyword evidence="15" id="KW-0966">Cell projection</keyword>
<keyword evidence="4 18" id="KW-0812">Transmembrane</keyword>
<keyword evidence="11" id="KW-0675">Receptor</keyword>
<keyword evidence="21" id="KW-1185">Reference proteome</keyword>
<dbReference type="GO" id="GO:0045211">
    <property type="term" value="C:postsynaptic membrane"/>
    <property type="evidence" value="ECO:0007669"/>
    <property type="project" value="UniProtKB-SubCell"/>
</dbReference>
<evidence type="ECO:0000259" key="19">
    <source>
        <dbReference type="PROSITE" id="PS50259"/>
    </source>
</evidence>
<keyword evidence="6 18" id="KW-1133">Transmembrane helix</keyword>
<keyword evidence="12" id="KW-0325">Glycoprotein</keyword>
<keyword evidence="13" id="KW-0807">Transducer</keyword>
<dbReference type="InterPro" id="IPR017978">
    <property type="entry name" value="GPCR_3_C"/>
</dbReference>
<dbReference type="EMBL" id="JBDJPC010000006">
    <property type="protein sequence ID" value="KAL1497944.1"/>
    <property type="molecule type" value="Genomic_DNA"/>
</dbReference>
<evidence type="ECO:0000256" key="1">
    <source>
        <dbReference type="ARBA" id="ARBA00004487"/>
    </source>
</evidence>
<evidence type="ECO:0000256" key="7">
    <source>
        <dbReference type="ARBA" id="ARBA00023018"/>
    </source>
</evidence>
<feature type="transmembrane region" description="Helical" evidence="18">
    <location>
        <begin position="137"/>
        <end position="162"/>
    </location>
</feature>
<evidence type="ECO:0000256" key="9">
    <source>
        <dbReference type="ARBA" id="ARBA00023136"/>
    </source>
</evidence>
<feature type="transmembrane region" description="Helical" evidence="18">
    <location>
        <begin position="289"/>
        <end position="309"/>
    </location>
</feature>
<feature type="coiled-coil region" evidence="17">
    <location>
        <begin position="418"/>
        <end position="445"/>
    </location>
</feature>
<organism evidence="20 21">
    <name type="scientific">Hypothenemus hampei</name>
    <name type="common">Coffee berry borer</name>
    <dbReference type="NCBI Taxonomy" id="57062"/>
    <lineage>
        <taxon>Eukaryota</taxon>
        <taxon>Metazoa</taxon>
        <taxon>Ecdysozoa</taxon>
        <taxon>Arthropoda</taxon>
        <taxon>Hexapoda</taxon>
        <taxon>Insecta</taxon>
        <taxon>Pterygota</taxon>
        <taxon>Neoptera</taxon>
        <taxon>Endopterygota</taxon>
        <taxon>Coleoptera</taxon>
        <taxon>Polyphaga</taxon>
        <taxon>Cucujiformia</taxon>
        <taxon>Curculionidae</taxon>
        <taxon>Scolytinae</taxon>
        <taxon>Hypothenemus</taxon>
    </lineage>
</organism>
<dbReference type="Proteomes" id="UP001566132">
    <property type="component" value="Unassembled WGS sequence"/>
</dbReference>
<evidence type="ECO:0000256" key="10">
    <source>
        <dbReference type="ARBA" id="ARBA00023157"/>
    </source>
</evidence>
<comment type="similarity">
    <text evidence="2">Belongs to the G-protein coupled receptor 3 family.</text>
</comment>
<keyword evidence="10" id="KW-1015">Disulfide bond</keyword>
<dbReference type="CDD" id="cd15293">
    <property type="entry name" value="7tmC_GPR158-like"/>
    <property type="match status" value="1"/>
</dbReference>
<evidence type="ECO:0000256" key="11">
    <source>
        <dbReference type="ARBA" id="ARBA00023170"/>
    </source>
</evidence>
<dbReference type="Pfam" id="PF22572">
    <property type="entry name" value="GPR158_179_EC"/>
    <property type="match status" value="1"/>
</dbReference>
<dbReference type="InterPro" id="IPR043458">
    <property type="entry name" value="GPR158/179"/>
</dbReference>
<keyword evidence="8" id="KW-0297">G-protein coupled receptor</keyword>
<evidence type="ECO:0000256" key="2">
    <source>
        <dbReference type="ARBA" id="ARBA00007242"/>
    </source>
</evidence>
<dbReference type="InterPro" id="IPR054714">
    <property type="entry name" value="GPR158_179_extracellular"/>
</dbReference>
<dbReference type="AlphaFoldDB" id="A0ABD1EN59"/>
<keyword evidence="7" id="KW-0770">Synapse</keyword>
<feature type="domain" description="G-protein coupled receptors family 3 profile" evidence="19">
    <location>
        <begin position="139"/>
        <end position="386"/>
    </location>
</feature>
<evidence type="ECO:0000256" key="6">
    <source>
        <dbReference type="ARBA" id="ARBA00022989"/>
    </source>
</evidence>
<evidence type="ECO:0000256" key="3">
    <source>
        <dbReference type="ARBA" id="ARBA00022475"/>
    </source>
</evidence>
<evidence type="ECO:0000313" key="20">
    <source>
        <dbReference type="EMBL" id="KAL1497944.1"/>
    </source>
</evidence>
<proteinExistence type="inferred from homology"/>
<keyword evidence="14" id="KW-0628">Postsynaptic cell membrane</keyword>
<feature type="transmembrane region" description="Helical" evidence="18">
    <location>
        <begin position="209"/>
        <end position="227"/>
    </location>
</feature>
<name>A0ABD1EN59_HYPHA</name>
<comment type="caution">
    <text evidence="20">The sequence shown here is derived from an EMBL/GenBank/DDBJ whole genome shotgun (WGS) entry which is preliminary data.</text>
</comment>
<keyword evidence="9 18" id="KW-0472">Membrane</keyword>
<evidence type="ECO:0000256" key="15">
    <source>
        <dbReference type="ARBA" id="ARBA00023273"/>
    </source>
</evidence>
<evidence type="ECO:0000256" key="16">
    <source>
        <dbReference type="ARBA" id="ARBA00034104"/>
    </source>
</evidence>
<dbReference type="PROSITE" id="PS50259">
    <property type="entry name" value="G_PROTEIN_RECEP_F3_4"/>
    <property type="match status" value="1"/>
</dbReference>
<evidence type="ECO:0000256" key="13">
    <source>
        <dbReference type="ARBA" id="ARBA00023224"/>
    </source>
</evidence>
<comment type="subcellular location">
    <subcellularLocation>
        <location evidence="1">Cell projection</location>
        <location evidence="1">Neuron projection</location>
    </subcellularLocation>
    <subcellularLocation>
        <location evidence="16">Postsynaptic cell membrane</location>
        <topology evidence="16">Multi-pass membrane protein</topology>
    </subcellularLocation>
</comment>
<sequence length="488" mass="55754">MHLKNSSTLLKGFLSLDVDISHLEVDQCDILEGEISEKSMMVFHGSHKCHNKSSECIYKSSVNSVSWSRGRYQCQCRKGYYSPYHDGVFNGTLVEVAWEEYLENSSHSWENIFQCHKCAPGCHFCTDPSPCLATYNWPIRITLLTVSISCVISTICLICYVFNYRKLKVFKVASPIFLSITLLGCATMYLEMAAIFPVLDMYSCIATKWSRHLGFCVTYTALLMKTWRVSLTYRVKSAHKVKLTDKQLLQWMVPILLVMLIYLGTWTLSDTPTAEEIVDNEGLRFKQCVYNWWDHSLAIGEVLFLAWGVRICYNVRNAESFYNEARLISYAIYNIAIVNIMMIAFHLFIFPRAGPDIKYFLGFVRTQLSTTTTIALVFGPKMVRVFRGQGDQWDHRARTKVLTGSFSLNGIGPVPEEVPDLYQENELLKEDIQKLAAQVEHMKIVHMQINNRHIKPKPGGYFSTLNTPMVIQSPLAKQGTSSKPPDEL</sequence>
<feature type="transmembrane region" description="Helical" evidence="18">
    <location>
        <begin position="248"/>
        <end position="269"/>
    </location>
</feature>
<evidence type="ECO:0000256" key="4">
    <source>
        <dbReference type="ARBA" id="ARBA00022692"/>
    </source>
</evidence>
<accession>A0ABD1EN59</accession>